<dbReference type="PhylomeDB" id="Q17DS6"/>
<dbReference type="PaxDb" id="7159-AAEL004080-PA"/>
<dbReference type="Pfam" id="PF25298">
    <property type="entry name" value="Baculo_FP_2nd"/>
    <property type="match status" value="1"/>
</dbReference>
<feature type="domain" description="FP protein C-terminal" evidence="3">
    <location>
        <begin position="271"/>
        <end position="317"/>
    </location>
</feature>
<keyword evidence="1" id="KW-0175">Coiled coil</keyword>
<dbReference type="EMBL" id="CH477291">
    <property type="protein sequence ID" value="EAT44588.1"/>
    <property type="molecule type" value="Genomic_DNA"/>
</dbReference>
<gene>
    <name evidence="4" type="ORF">AaeL_AAEL004080</name>
</gene>
<protein>
    <submittedName>
        <fullName evidence="4">AAEL004080-PA</fullName>
    </submittedName>
</protein>
<dbReference type="OMA" id="STRIIEC"/>
<reference evidence="4" key="3">
    <citation type="submission" date="2012-09" db="EMBL/GenBank/DDBJ databases">
        <authorList>
            <consortium name="VectorBase"/>
        </authorList>
    </citation>
    <scope>NUCLEOTIDE SEQUENCE</scope>
    <source>
        <strain evidence="4">Liverpool</strain>
    </source>
</reference>
<dbReference type="CDD" id="cd15489">
    <property type="entry name" value="PHD_SF"/>
    <property type="match status" value="1"/>
</dbReference>
<reference evidence="4" key="1">
    <citation type="submission" date="2005-10" db="EMBL/GenBank/DDBJ databases">
        <authorList>
            <person name="Loftus B.J."/>
            <person name="Nene V.M."/>
            <person name="Hannick L.I."/>
            <person name="Bidwell S."/>
            <person name="Haas B."/>
            <person name="Amedeo P."/>
            <person name="Orvis J."/>
            <person name="Wortman J.R."/>
            <person name="White O.R."/>
            <person name="Salzberg S."/>
            <person name="Shumway M."/>
            <person name="Koo H."/>
            <person name="Zhao Y."/>
            <person name="Holmes M."/>
            <person name="Miller J."/>
            <person name="Schatz M."/>
            <person name="Pop M."/>
            <person name="Pai G."/>
            <person name="Utterback T."/>
            <person name="Rogers Y.-H."/>
            <person name="Kravitz S."/>
            <person name="Fraser C.M."/>
        </authorList>
    </citation>
    <scope>NUCLEOTIDE SEQUENCE</scope>
    <source>
        <strain evidence="4">Liverpool</strain>
    </source>
</reference>
<feature type="region of interest" description="Disordered" evidence="2">
    <location>
        <begin position="323"/>
        <end position="349"/>
    </location>
</feature>
<name>Q17DS6_AEDAE</name>
<dbReference type="AlphaFoldDB" id="Q17DS6"/>
<evidence type="ECO:0000259" key="3">
    <source>
        <dbReference type="Pfam" id="PF25298"/>
    </source>
</evidence>
<feature type="compositionally biased region" description="Polar residues" evidence="2">
    <location>
        <begin position="327"/>
        <end position="349"/>
    </location>
</feature>
<feature type="coiled-coil region" evidence="1">
    <location>
        <begin position="113"/>
        <end position="154"/>
    </location>
</feature>
<evidence type="ECO:0000256" key="1">
    <source>
        <dbReference type="SAM" id="Coils"/>
    </source>
</evidence>
<dbReference type="InterPro" id="IPR011011">
    <property type="entry name" value="Znf_FYVE_PHD"/>
</dbReference>
<dbReference type="eggNOG" id="ENOG502ST2H">
    <property type="taxonomic scope" value="Eukaryota"/>
</dbReference>
<evidence type="ECO:0000256" key="2">
    <source>
        <dbReference type="SAM" id="MobiDB-lite"/>
    </source>
</evidence>
<proteinExistence type="predicted"/>
<dbReference type="Proteomes" id="UP000682892">
    <property type="component" value="Unassembled WGS sequence"/>
</dbReference>
<dbReference type="HOGENOM" id="CLU_074662_0_0_1"/>
<dbReference type="InterPro" id="IPR013083">
    <property type="entry name" value="Znf_RING/FYVE/PHD"/>
</dbReference>
<sequence length="349" mass="38909">MSENGDTEDTIVCSICKKQELDSTRIIECSVCFNSMHFRCKRIFGTGITRARQQSSFVCSPNCAEIYGRMNGNPNFEKLVAELNESVRASIKQEMEVINAKIDTSQQSMMKELHSFANRFDELKIENDNLKKTVASLTEKYDSLMDSMITLETEVNRSSCSAMEKNAVILGLPMTENEDTKDVFQQLCSSLSFDLPENAVLSAKRMVSKNAKGGNPPIKIVFTDSSIKERFFATKKQHGQLLSTVVNGMPVNGKPGNVLVRDELSSLGLSMLREVRGMQDALGIKYVWPGRGGVILLKRNDGAKVEMIRNRQDIDRLGQKLNKRTLSDSSPRSLNNSAVNEPSSKRTCP</sequence>
<organism evidence="4 5">
    <name type="scientific">Aedes aegypti</name>
    <name type="common">Yellowfever mosquito</name>
    <name type="synonym">Culex aegypti</name>
    <dbReference type="NCBI Taxonomy" id="7159"/>
    <lineage>
        <taxon>Eukaryota</taxon>
        <taxon>Metazoa</taxon>
        <taxon>Ecdysozoa</taxon>
        <taxon>Arthropoda</taxon>
        <taxon>Hexapoda</taxon>
        <taxon>Insecta</taxon>
        <taxon>Pterygota</taxon>
        <taxon>Neoptera</taxon>
        <taxon>Endopterygota</taxon>
        <taxon>Diptera</taxon>
        <taxon>Nematocera</taxon>
        <taxon>Culicoidea</taxon>
        <taxon>Culicidae</taxon>
        <taxon>Culicinae</taxon>
        <taxon>Aedini</taxon>
        <taxon>Aedes</taxon>
        <taxon>Stegomyia</taxon>
    </lineage>
</organism>
<dbReference type="Gene3D" id="3.30.40.10">
    <property type="entry name" value="Zinc/RING finger domain, C3HC4 (zinc finger)"/>
    <property type="match status" value="1"/>
</dbReference>
<accession>Q17DS6</accession>
<evidence type="ECO:0000313" key="5">
    <source>
        <dbReference type="Proteomes" id="UP000682892"/>
    </source>
</evidence>
<dbReference type="SUPFAM" id="SSF57903">
    <property type="entry name" value="FYVE/PHD zinc finger"/>
    <property type="match status" value="1"/>
</dbReference>
<dbReference type="InterPro" id="IPR057251">
    <property type="entry name" value="FP_C"/>
</dbReference>
<reference evidence="4" key="2">
    <citation type="journal article" date="2007" name="Science">
        <title>Genome sequence of Aedes aegypti, a major arbovirus vector.</title>
        <authorList>
            <person name="Nene V."/>
            <person name="Wortman J.R."/>
            <person name="Lawson D."/>
            <person name="Haas B."/>
            <person name="Kodira C."/>
            <person name="Tu Z.J."/>
            <person name="Loftus B."/>
            <person name="Xi Z."/>
            <person name="Megy K."/>
            <person name="Grabherr M."/>
            <person name="Ren Q."/>
            <person name="Zdobnov E.M."/>
            <person name="Lobo N.F."/>
            <person name="Campbell K.S."/>
            <person name="Brown S.E."/>
            <person name="Bonaldo M.F."/>
            <person name="Zhu J."/>
            <person name="Sinkins S.P."/>
            <person name="Hogenkamp D.G."/>
            <person name="Amedeo P."/>
            <person name="Arensburger P."/>
            <person name="Atkinson P.W."/>
            <person name="Bidwell S."/>
            <person name="Biedler J."/>
            <person name="Birney E."/>
            <person name="Bruggner R.V."/>
            <person name="Costas J."/>
            <person name="Coy M.R."/>
            <person name="Crabtree J."/>
            <person name="Crawford M."/>
            <person name="Debruyn B."/>
            <person name="Decaprio D."/>
            <person name="Eiglmeier K."/>
            <person name="Eisenstadt E."/>
            <person name="El-Dorry H."/>
            <person name="Gelbart W.M."/>
            <person name="Gomes S.L."/>
            <person name="Hammond M."/>
            <person name="Hannick L.I."/>
            <person name="Hogan J.R."/>
            <person name="Holmes M.H."/>
            <person name="Jaffe D."/>
            <person name="Johnston J.S."/>
            <person name="Kennedy R.C."/>
            <person name="Koo H."/>
            <person name="Kravitz S."/>
            <person name="Kriventseva E.V."/>
            <person name="Kulp D."/>
            <person name="Labutti K."/>
            <person name="Lee E."/>
            <person name="Li S."/>
            <person name="Lovin D.D."/>
            <person name="Mao C."/>
            <person name="Mauceli E."/>
            <person name="Menck C.F."/>
            <person name="Miller J.R."/>
            <person name="Montgomery P."/>
            <person name="Mori A."/>
            <person name="Nascimento A.L."/>
            <person name="Naveira H.F."/>
            <person name="Nusbaum C."/>
            <person name="O'leary S."/>
            <person name="Orvis J."/>
            <person name="Pertea M."/>
            <person name="Quesneville H."/>
            <person name="Reidenbach K.R."/>
            <person name="Rogers Y.H."/>
            <person name="Roth C.W."/>
            <person name="Schneider J.R."/>
            <person name="Schatz M."/>
            <person name="Shumway M."/>
            <person name="Stanke M."/>
            <person name="Stinson E.O."/>
            <person name="Tubio J.M."/>
            <person name="Vanzee J.P."/>
            <person name="Verjovski-Almeida S."/>
            <person name="Werner D."/>
            <person name="White O."/>
            <person name="Wyder S."/>
            <person name="Zeng Q."/>
            <person name="Zhao Q."/>
            <person name="Zhao Y."/>
            <person name="Hill C.A."/>
            <person name="Raikhel A.S."/>
            <person name="Soares M.B."/>
            <person name="Knudson D.L."/>
            <person name="Lee N.H."/>
            <person name="Galagan J."/>
            <person name="Salzberg S.L."/>
            <person name="Paulsen I.T."/>
            <person name="Dimopoulos G."/>
            <person name="Collins F.H."/>
            <person name="Birren B."/>
            <person name="Fraser-Liggett C.M."/>
            <person name="Severson D.W."/>
        </authorList>
    </citation>
    <scope>NUCLEOTIDE SEQUENCE [LARGE SCALE GENOMIC DNA]</scope>
    <source>
        <strain evidence="4">Liverpool</strain>
    </source>
</reference>
<evidence type="ECO:0000313" key="4">
    <source>
        <dbReference type="EMBL" id="EAT44588.1"/>
    </source>
</evidence>